<sequence>MEMRLELDHTGVLLFDLQDGEADEVHPHDHYQISIPMSGNITARHNDKHQHLESEKALLVPPGDIHQHEASGDKGMIMLISFNEFIVQQVMEERTGQRPSPVDFSSLQAVPAEVVNEAEKLMQAAAFQGIGRVITNEEAFTETILTYMQGSHSRIWEQAAAHHRMTAEGITAQVKAFIKENYRQNLSLDAIASQMNMSKYHLHRTFVKQTGMTPRAFIHDVRLMEAAARLKGEGCDVTTTAYEVGYQSLSTFSRAFKARYGMTAKGYADQYR</sequence>
<dbReference type="OrthoDB" id="9816335at2"/>
<name>A0A845DYR4_9BACI</name>
<dbReference type="InterPro" id="IPR050204">
    <property type="entry name" value="AraC_XylS_family_regulators"/>
</dbReference>
<dbReference type="InterPro" id="IPR037923">
    <property type="entry name" value="HTH-like"/>
</dbReference>
<evidence type="ECO:0000259" key="5">
    <source>
        <dbReference type="PROSITE" id="PS01124"/>
    </source>
</evidence>
<keyword evidence="4" id="KW-0804">Transcription</keyword>
<evidence type="ECO:0000256" key="1">
    <source>
        <dbReference type="ARBA" id="ARBA00023015"/>
    </source>
</evidence>
<evidence type="ECO:0000256" key="3">
    <source>
        <dbReference type="ARBA" id="ARBA00023159"/>
    </source>
</evidence>
<dbReference type="GO" id="GO:0003700">
    <property type="term" value="F:DNA-binding transcription factor activity"/>
    <property type="evidence" value="ECO:0007669"/>
    <property type="project" value="InterPro"/>
</dbReference>
<dbReference type="RefSeq" id="WP_160835051.1">
    <property type="nucleotide sequence ID" value="NZ_WMET01000001.1"/>
</dbReference>
<dbReference type="Proteomes" id="UP000460949">
    <property type="component" value="Unassembled WGS sequence"/>
</dbReference>
<keyword evidence="2" id="KW-0238">DNA-binding</keyword>
<dbReference type="SUPFAM" id="SSF46689">
    <property type="entry name" value="Homeodomain-like"/>
    <property type="match status" value="2"/>
</dbReference>
<evidence type="ECO:0000313" key="7">
    <source>
        <dbReference type="Proteomes" id="UP000460949"/>
    </source>
</evidence>
<dbReference type="PANTHER" id="PTHR46796">
    <property type="entry name" value="HTH-TYPE TRANSCRIPTIONAL ACTIVATOR RHAS-RELATED"/>
    <property type="match status" value="1"/>
</dbReference>
<dbReference type="Pfam" id="PF12833">
    <property type="entry name" value="HTH_18"/>
    <property type="match status" value="1"/>
</dbReference>
<protein>
    <submittedName>
        <fullName evidence="6">Helix-turn-helix domain-containing protein</fullName>
    </submittedName>
</protein>
<keyword evidence="1" id="KW-0805">Transcription regulation</keyword>
<evidence type="ECO:0000256" key="2">
    <source>
        <dbReference type="ARBA" id="ARBA00023125"/>
    </source>
</evidence>
<dbReference type="AlphaFoldDB" id="A0A845DYR4"/>
<dbReference type="Gene3D" id="2.60.120.10">
    <property type="entry name" value="Jelly Rolls"/>
    <property type="match status" value="1"/>
</dbReference>
<accession>A0A845DYR4</accession>
<dbReference type="PROSITE" id="PS01124">
    <property type="entry name" value="HTH_ARAC_FAMILY_2"/>
    <property type="match status" value="1"/>
</dbReference>
<dbReference type="SMART" id="SM00342">
    <property type="entry name" value="HTH_ARAC"/>
    <property type="match status" value="1"/>
</dbReference>
<dbReference type="InterPro" id="IPR014710">
    <property type="entry name" value="RmlC-like_jellyroll"/>
</dbReference>
<keyword evidence="3" id="KW-0010">Activator</keyword>
<dbReference type="InterPro" id="IPR018062">
    <property type="entry name" value="HTH_AraC-typ_CS"/>
</dbReference>
<dbReference type="Pfam" id="PF02311">
    <property type="entry name" value="AraC_binding"/>
    <property type="match status" value="1"/>
</dbReference>
<proteinExistence type="predicted"/>
<gene>
    <name evidence="6" type="ORF">GLW04_01760</name>
</gene>
<evidence type="ECO:0000313" key="6">
    <source>
        <dbReference type="EMBL" id="MYL18594.1"/>
    </source>
</evidence>
<dbReference type="GO" id="GO:0043565">
    <property type="term" value="F:sequence-specific DNA binding"/>
    <property type="evidence" value="ECO:0007669"/>
    <property type="project" value="InterPro"/>
</dbReference>
<reference evidence="6 7" key="1">
    <citation type="submission" date="2019-11" db="EMBL/GenBank/DDBJ databases">
        <title>Genome sequences of 17 halophilic strains isolated from different environments.</title>
        <authorList>
            <person name="Furrow R.E."/>
        </authorList>
    </citation>
    <scope>NUCLEOTIDE SEQUENCE [LARGE SCALE GENOMIC DNA]</scope>
    <source>
        <strain evidence="6 7">22511_23_Filter</strain>
    </source>
</reference>
<dbReference type="InterPro" id="IPR018060">
    <property type="entry name" value="HTH_AraC"/>
</dbReference>
<dbReference type="InterPro" id="IPR009057">
    <property type="entry name" value="Homeodomain-like_sf"/>
</dbReference>
<dbReference type="InterPro" id="IPR003313">
    <property type="entry name" value="AraC-bd"/>
</dbReference>
<feature type="domain" description="HTH araC/xylS-type" evidence="5">
    <location>
        <begin position="172"/>
        <end position="270"/>
    </location>
</feature>
<comment type="caution">
    <text evidence="6">The sequence shown here is derived from an EMBL/GenBank/DDBJ whole genome shotgun (WGS) entry which is preliminary data.</text>
</comment>
<dbReference type="SUPFAM" id="SSF51215">
    <property type="entry name" value="Regulatory protein AraC"/>
    <property type="match status" value="1"/>
</dbReference>
<organism evidence="6 7">
    <name type="scientific">Halobacillus litoralis</name>
    <dbReference type="NCBI Taxonomy" id="45668"/>
    <lineage>
        <taxon>Bacteria</taxon>
        <taxon>Bacillati</taxon>
        <taxon>Bacillota</taxon>
        <taxon>Bacilli</taxon>
        <taxon>Bacillales</taxon>
        <taxon>Bacillaceae</taxon>
        <taxon>Halobacillus</taxon>
    </lineage>
</organism>
<evidence type="ECO:0000256" key="4">
    <source>
        <dbReference type="ARBA" id="ARBA00023163"/>
    </source>
</evidence>
<dbReference type="EMBL" id="WMET01000001">
    <property type="protein sequence ID" value="MYL18594.1"/>
    <property type="molecule type" value="Genomic_DNA"/>
</dbReference>
<dbReference type="PROSITE" id="PS00041">
    <property type="entry name" value="HTH_ARAC_FAMILY_1"/>
    <property type="match status" value="1"/>
</dbReference>
<dbReference type="Gene3D" id="1.10.10.60">
    <property type="entry name" value="Homeodomain-like"/>
    <property type="match status" value="2"/>
</dbReference>